<evidence type="ECO:0000256" key="5">
    <source>
        <dbReference type="ARBA" id="ARBA00022989"/>
    </source>
</evidence>
<evidence type="ECO:0000313" key="11">
    <source>
        <dbReference type="Proteomes" id="UP000054350"/>
    </source>
</evidence>
<evidence type="ECO:0000256" key="3">
    <source>
        <dbReference type="ARBA" id="ARBA00022692"/>
    </source>
</evidence>
<comment type="subcellular location">
    <subcellularLocation>
        <location evidence="1">Endoplasmic reticulum membrane</location>
        <topology evidence="1">Multi-pass membrane protein</topology>
    </subcellularLocation>
</comment>
<dbReference type="OrthoDB" id="202672at2759"/>
<name>A0A0L0TCC6_ALLM3</name>
<keyword evidence="4" id="KW-0256">Endoplasmic reticulum</keyword>
<dbReference type="EMBL" id="GG745380">
    <property type="protein sequence ID" value="KNE72453.1"/>
    <property type="molecule type" value="Genomic_DNA"/>
</dbReference>
<evidence type="ECO:0000256" key="4">
    <source>
        <dbReference type="ARBA" id="ARBA00022824"/>
    </source>
</evidence>
<keyword evidence="5 9" id="KW-1133">Transmembrane helix</keyword>
<evidence type="ECO:0000256" key="7">
    <source>
        <dbReference type="ARBA" id="ARBA00023136"/>
    </source>
</evidence>
<dbReference type="PANTHER" id="PTHR47084:SF1">
    <property type="entry name" value="SERINE PALMITOYLTRANSFERASE SMALL SUBUNIT A"/>
    <property type="match status" value="1"/>
</dbReference>
<gene>
    <name evidence="10" type="ORF">AMAG_16497</name>
</gene>
<dbReference type="GO" id="GO:0046513">
    <property type="term" value="P:ceramide biosynthetic process"/>
    <property type="evidence" value="ECO:0007669"/>
    <property type="project" value="TreeGrafter"/>
</dbReference>
<dbReference type="InterPro" id="IPR024512">
    <property type="entry name" value="Ser_palmitoyltrfase_ssu-like"/>
</dbReference>
<evidence type="ECO:0008006" key="12">
    <source>
        <dbReference type="Google" id="ProtNLM"/>
    </source>
</evidence>
<organism evidence="10 11">
    <name type="scientific">Allomyces macrogynus (strain ATCC 38327)</name>
    <name type="common">Allomyces javanicus var. macrogynus</name>
    <dbReference type="NCBI Taxonomy" id="578462"/>
    <lineage>
        <taxon>Eukaryota</taxon>
        <taxon>Fungi</taxon>
        <taxon>Fungi incertae sedis</taxon>
        <taxon>Blastocladiomycota</taxon>
        <taxon>Blastocladiomycetes</taxon>
        <taxon>Blastocladiales</taxon>
        <taxon>Blastocladiaceae</taxon>
        <taxon>Allomyces</taxon>
    </lineage>
</organism>
<keyword evidence="11" id="KW-1185">Reference proteome</keyword>
<dbReference type="GO" id="GO:0004758">
    <property type="term" value="F:serine C-palmitoyltransferase activity"/>
    <property type="evidence" value="ECO:0007669"/>
    <property type="project" value="TreeGrafter"/>
</dbReference>
<dbReference type="GO" id="GO:0005789">
    <property type="term" value="C:endoplasmic reticulum membrane"/>
    <property type="evidence" value="ECO:0007669"/>
    <property type="project" value="UniProtKB-SubCell"/>
</dbReference>
<dbReference type="VEuPathDB" id="FungiDB:AMAG_16497"/>
<accession>A0A0L0TCC6</accession>
<sequence>MQLAKRLKASAQLFYYRYELTTALYMLEFWEKCIFNVLVVLGFVLCLYTSINYMPEAVNEWARNAADYFPALASALNTSLGIISPPIAMKVDL</sequence>
<dbReference type="Pfam" id="PF11779">
    <property type="entry name" value="SPT_ssu-like"/>
    <property type="match status" value="1"/>
</dbReference>
<dbReference type="Proteomes" id="UP000054350">
    <property type="component" value="Unassembled WGS sequence"/>
</dbReference>
<evidence type="ECO:0000313" key="10">
    <source>
        <dbReference type="EMBL" id="KNE72453.1"/>
    </source>
</evidence>
<reference evidence="10 11" key="1">
    <citation type="submission" date="2009-11" db="EMBL/GenBank/DDBJ databases">
        <title>Annotation of Allomyces macrogynus ATCC 38327.</title>
        <authorList>
            <consortium name="The Broad Institute Genome Sequencing Platform"/>
            <person name="Russ C."/>
            <person name="Cuomo C."/>
            <person name="Burger G."/>
            <person name="Gray M.W."/>
            <person name="Holland P.W.H."/>
            <person name="King N."/>
            <person name="Lang F.B.F."/>
            <person name="Roger A.J."/>
            <person name="Ruiz-Trillo I."/>
            <person name="Young S.K."/>
            <person name="Zeng Q."/>
            <person name="Gargeya S."/>
            <person name="Fitzgerald M."/>
            <person name="Haas B."/>
            <person name="Abouelleil A."/>
            <person name="Alvarado L."/>
            <person name="Arachchi H.M."/>
            <person name="Berlin A."/>
            <person name="Chapman S.B."/>
            <person name="Gearin G."/>
            <person name="Goldberg J."/>
            <person name="Griggs A."/>
            <person name="Gujja S."/>
            <person name="Hansen M."/>
            <person name="Heiman D."/>
            <person name="Howarth C."/>
            <person name="Larimer J."/>
            <person name="Lui A."/>
            <person name="MacDonald P.J.P."/>
            <person name="McCowen C."/>
            <person name="Montmayeur A."/>
            <person name="Murphy C."/>
            <person name="Neiman D."/>
            <person name="Pearson M."/>
            <person name="Priest M."/>
            <person name="Roberts A."/>
            <person name="Saif S."/>
            <person name="Shea T."/>
            <person name="Sisk P."/>
            <person name="Stolte C."/>
            <person name="Sykes S."/>
            <person name="Wortman J."/>
            <person name="Nusbaum C."/>
            <person name="Birren B."/>
        </authorList>
    </citation>
    <scope>NUCLEOTIDE SEQUENCE [LARGE SCALE GENOMIC DNA]</scope>
    <source>
        <strain evidence="10 11">ATCC 38327</strain>
    </source>
</reference>
<protein>
    <recommendedName>
        <fullName evidence="12">Serine palmitoyltransferase small subunit A</fullName>
    </recommendedName>
</protein>
<keyword evidence="7 9" id="KW-0472">Membrane</keyword>
<dbReference type="PANTHER" id="PTHR47084">
    <property type="entry name" value="SERINE PALMITOYLTRANSFERASE SMALL SUBUNIT A"/>
    <property type="match status" value="1"/>
</dbReference>
<dbReference type="GO" id="GO:0017059">
    <property type="term" value="C:serine palmitoyltransferase complex"/>
    <property type="evidence" value="ECO:0007669"/>
    <property type="project" value="TreeGrafter"/>
</dbReference>
<evidence type="ECO:0000256" key="2">
    <source>
        <dbReference type="ARBA" id="ARBA00005189"/>
    </source>
</evidence>
<comment type="similarity">
    <text evidence="8">Belongs to the SPTSS family. SPTSSA subfamily.</text>
</comment>
<proteinExistence type="inferred from homology"/>
<dbReference type="InterPro" id="IPR051900">
    <property type="entry name" value="SPT_small_subunit"/>
</dbReference>
<reference evidence="11" key="2">
    <citation type="submission" date="2009-11" db="EMBL/GenBank/DDBJ databases">
        <title>The Genome Sequence of Allomyces macrogynus strain ATCC 38327.</title>
        <authorList>
            <consortium name="The Broad Institute Genome Sequencing Platform"/>
            <person name="Russ C."/>
            <person name="Cuomo C."/>
            <person name="Shea T."/>
            <person name="Young S.K."/>
            <person name="Zeng Q."/>
            <person name="Koehrsen M."/>
            <person name="Haas B."/>
            <person name="Borodovsky M."/>
            <person name="Guigo R."/>
            <person name="Alvarado L."/>
            <person name="Berlin A."/>
            <person name="Borenstein D."/>
            <person name="Chen Z."/>
            <person name="Engels R."/>
            <person name="Freedman E."/>
            <person name="Gellesch M."/>
            <person name="Goldberg J."/>
            <person name="Griggs A."/>
            <person name="Gujja S."/>
            <person name="Heiman D."/>
            <person name="Hepburn T."/>
            <person name="Howarth C."/>
            <person name="Jen D."/>
            <person name="Larson L."/>
            <person name="Lewis B."/>
            <person name="Mehta T."/>
            <person name="Park D."/>
            <person name="Pearson M."/>
            <person name="Roberts A."/>
            <person name="Saif S."/>
            <person name="Shenoy N."/>
            <person name="Sisk P."/>
            <person name="Stolte C."/>
            <person name="Sykes S."/>
            <person name="Walk T."/>
            <person name="White J."/>
            <person name="Yandava C."/>
            <person name="Burger G."/>
            <person name="Gray M.W."/>
            <person name="Holland P.W.H."/>
            <person name="King N."/>
            <person name="Lang F.B.F."/>
            <person name="Roger A.J."/>
            <person name="Ruiz-Trillo I."/>
            <person name="Lander E."/>
            <person name="Nusbaum C."/>
        </authorList>
    </citation>
    <scope>NUCLEOTIDE SEQUENCE [LARGE SCALE GENOMIC DNA]</scope>
    <source>
        <strain evidence="11">ATCC 38327</strain>
    </source>
</reference>
<feature type="transmembrane region" description="Helical" evidence="9">
    <location>
        <begin position="33"/>
        <end position="51"/>
    </location>
</feature>
<evidence type="ECO:0000256" key="1">
    <source>
        <dbReference type="ARBA" id="ARBA00004477"/>
    </source>
</evidence>
<dbReference type="AlphaFoldDB" id="A0A0L0TCC6"/>
<evidence type="ECO:0000256" key="9">
    <source>
        <dbReference type="SAM" id="Phobius"/>
    </source>
</evidence>
<keyword evidence="6" id="KW-0443">Lipid metabolism</keyword>
<evidence type="ECO:0000256" key="6">
    <source>
        <dbReference type="ARBA" id="ARBA00023098"/>
    </source>
</evidence>
<keyword evidence="3 9" id="KW-0812">Transmembrane</keyword>
<evidence type="ECO:0000256" key="8">
    <source>
        <dbReference type="ARBA" id="ARBA00038370"/>
    </source>
</evidence>
<comment type="pathway">
    <text evidence="2">Lipid metabolism.</text>
</comment>